<dbReference type="EMBL" id="WTYK01000007">
    <property type="protein sequence ID" value="MXP42429.1"/>
    <property type="molecule type" value="Genomic_DNA"/>
</dbReference>
<dbReference type="OrthoDB" id="7391698at2"/>
<evidence type="ECO:0000256" key="1">
    <source>
        <dbReference type="SAM" id="MobiDB-lite"/>
    </source>
</evidence>
<protein>
    <submittedName>
        <fullName evidence="2">Uncharacterized protein</fullName>
    </submittedName>
</protein>
<feature type="region of interest" description="Disordered" evidence="1">
    <location>
        <begin position="1"/>
        <end position="21"/>
    </location>
</feature>
<sequence>MTDHPSTFRGGTTDTGGVHWDDRAAIHRRGDGQGLLDGMKALNRGTLAEMVQMIADMPESDRGDYVIQKAGDHKLETAEIMALAEREDFPGRGT</sequence>
<dbReference type="AlphaFoldDB" id="A0A6I4UXD5"/>
<keyword evidence="3" id="KW-1185">Reference proteome</keyword>
<comment type="caution">
    <text evidence="2">The sequence shown here is derived from an EMBL/GenBank/DDBJ whole genome shotgun (WGS) entry which is preliminary data.</text>
</comment>
<accession>A0A6I4UXD5</accession>
<dbReference type="RefSeq" id="WP_160747289.1">
    <property type="nucleotide sequence ID" value="NZ_WTYK01000007.1"/>
</dbReference>
<gene>
    <name evidence="2" type="ORF">GRI75_12335</name>
</gene>
<dbReference type="Proteomes" id="UP000469159">
    <property type="component" value="Unassembled WGS sequence"/>
</dbReference>
<organism evidence="2 3">
    <name type="scientific">Croceibacterium soli</name>
    <dbReference type="NCBI Taxonomy" id="1739690"/>
    <lineage>
        <taxon>Bacteria</taxon>
        <taxon>Pseudomonadati</taxon>
        <taxon>Pseudomonadota</taxon>
        <taxon>Alphaproteobacteria</taxon>
        <taxon>Sphingomonadales</taxon>
        <taxon>Erythrobacteraceae</taxon>
        <taxon>Croceibacterium</taxon>
    </lineage>
</organism>
<name>A0A6I4UXD5_9SPHN</name>
<evidence type="ECO:0000313" key="2">
    <source>
        <dbReference type="EMBL" id="MXP42429.1"/>
    </source>
</evidence>
<proteinExistence type="predicted"/>
<reference evidence="2 3" key="1">
    <citation type="submission" date="2019-12" db="EMBL/GenBank/DDBJ databases">
        <title>Genomic-based taxomic classification of the family Erythrobacteraceae.</title>
        <authorList>
            <person name="Xu L."/>
        </authorList>
    </citation>
    <scope>NUCLEOTIDE SEQUENCE [LARGE SCALE GENOMIC DNA]</scope>
    <source>
        <strain evidence="2 3">MCCC 1K02066</strain>
    </source>
</reference>
<evidence type="ECO:0000313" key="3">
    <source>
        <dbReference type="Proteomes" id="UP000469159"/>
    </source>
</evidence>